<keyword evidence="8 12" id="KW-0560">Oxidoreductase</keyword>
<dbReference type="InterPro" id="IPR006114">
    <property type="entry name" value="6PGDH_C"/>
</dbReference>
<reference evidence="17 18" key="1">
    <citation type="submission" date="2016-11" db="EMBL/GenBank/DDBJ databases">
        <title>Study of marine rhodopsin-containing bacteria.</title>
        <authorList>
            <person name="Yoshizawa S."/>
            <person name="Kumagai Y."/>
            <person name="Kogure K."/>
        </authorList>
    </citation>
    <scope>NUCLEOTIDE SEQUENCE [LARGE SCALE GENOMIC DNA]</scope>
    <source>
        <strain evidence="17 18">SG-29</strain>
    </source>
</reference>
<comment type="caution">
    <text evidence="17">The sequence shown here is derived from an EMBL/GenBank/DDBJ whole genome shotgun (WGS) entry which is preliminary data.</text>
</comment>
<comment type="pathway">
    <text evidence="2 12 15">Carbohydrate degradation; pentose phosphate pathway; D-ribulose 5-phosphate from D-glucose 6-phosphate (oxidative stage): step 3/3.</text>
</comment>
<keyword evidence="7 12" id="KW-0521">NADP</keyword>
<comment type="similarity">
    <text evidence="3 12 15">Belongs to the 6-phosphogluconate dehydrogenase family.</text>
</comment>
<name>A0A259U4E3_9BACT</name>
<dbReference type="Gene3D" id="1.10.1040.10">
    <property type="entry name" value="N-(1-d-carboxylethyl)-l-norvaline Dehydrogenase, domain 2"/>
    <property type="match status" value="1"/>
</dbReference>
<dbReference type="EC" id="1.1.1.44" evidence="5 12"/>
<feature type="binding site" description="in other chain" evidence="14">
    <location>
        <position position="286"/>
    </location>
    <ligand>
        <name>substrate</name>
        <note>ligand shared between dimeric partners</note>
    </ligand>
</feature>
<dbReference type="InParanoid" id="A0A259U4E3"/>
<evidence type="ECO:0000256" key="2">
    <source>
        <dbReference type="ARBA" id="ARBA00004874"/>
    </source>
</evidence>
<dbReference type="Pfam" id="PF03446">
    <property type="entry name" value="NAD_binding_2"/>
    <property type="match status" value="1"/>
</dbReference>
<comment type="function">
    <text evidence="1 12">Catalyzes the oxidative decarboxylation of 6-phosphogluconate to ribulose 5-phosphate and CO(2), with concomitant reduction of NADP to NADPH.</text>
</comment>
<dbReference type="SUPFAM" id="SSF48179">
    <property type="entry name" value="6-phosphogluconate dehydrogenase C-terminal domain-like"/>
    <property type="match status" value="1"/>
</dbReference>
<dbReference type="GO" id="GO:0019521">
    <property type="term" value="P:D-gluconate metabolic process"/>
    <property type="evidence" value="ECO:0007669"/>
    <property type="project" value="UniProtKB-KW"/>
</dbReference>
<dbReference type="UniPathway" id="UPA00115">
    <property type="reaction ID" value="UER00410"/>
</dbReference>
<evidence type="ECO:0000256" key="1">
    <source>
        <dbReference type="ARBA" id="ARBA00002526"/>
    </source>
</evidence>
<evidence type="ECO:0000256" key="3">
    <source>
        <dbReference type="ARBA" id="ARBA00008419"/>
    </source>
</evidence>
<dbReference type="InterPro" id="IPR036291">
    <property type="entry name" value="NAD(P)-bd_dom_sf"/>
</dbReference>
<dbReference type="GO" id="GO:0050661">
    <property type="term" value="F:NADP binding"/>
    <property type="evidence" value="ECO:0007669"/>
    <property type="project" value="InterPro"/>
</dbReference>
<organism evidence="17 18">
    <name type="scientific">Rubricoccus marinus</name>
    <dbReference type="NCBI Taxonomy" id="716817"/>
    <lineage>
        <taxon>Bacteria</taxon>
        <taxon>Pseudomonadati</taxon>
        <taxon>Rhodothermota</taxon>
        <taxon>Rhodothermia</taxon>
        <taxon>Rhodothermales</taxon>
        <taxon>Rubricoccaceae</taxon>
        <taxon>Rubricoccus</taxon>
    </lineage>
</organism>
<comment type="catalytic activity">
    <reaction evidence="11 12 15">
        <text>6-phospho-D-gluconate + NADP(+) = D-ribulose 5-phosphate + CO2 + NADPH</text>
        <dbReference type="Rhea" id="RHEA:10116"/>
        <dbReference type="ChEBI" id="CHEBI:16526"/>
        <dbReference type="ChEBI" id="CHEBI:57783"/>
        <dbReference type="ChEBI" id="CHEBI:58121"/>
        <dbReference type="ChEBI" id="CHEBI:58349"/>
        <dbReference type="ChEBI" id="CHEBI:58759"/>
        <dbReference type="EC" id="1.1.1.44"/>
    </reaction>
</comment>
<evidence type="ECO:0000256" key="7">
    <source>
        <dbReference type="ARBA" id="ARBA00022857"/>
    </source>
</evidence>
<dbReference type="InterPro" id="IPR008927">
    <property type="entry name" value="6-PGluconate_DH-like_C_sf"/>
</dbReference>
<evidence type="ECO:0000313" key="17">
    <source>
        <dbReference type="EMBL" id="OZC04727.1"/>
    </source>
</evidence>
<dbReference type="Gene3D" id="3.40.50.720">
    <property type="entry name" value="NAD(P)-binding Rossmann-like Domain"/>
    <property type="match status" value="1"/>
</dbReference>
<sequence>MGRNLALNAADEGIAVAGYDLGQPAVDAILAEASGEQRVFATTSLDDFLTALPTPRAILVMVPSGPAVDAVITSLKPHLTGGDLLIDGGNSHYTDTARRQAELEAEGLHFMGMGVSGGEEGARHGPSLMPGGPKDAYERVRPTLEAIAAKVDGDPCVTHLGPGGSGHYVKMVHNGIEYGLMQLLAEAYDVLHRGVGLDDDALAARFSTWNDGPLQSFLVEISAAILRQKDDLPAPEAPENAAPAEGRLIDRILDKAKQKGTGKWTSQDALDLGVPIPTIDAAVAARYVSAQKATRERIADTLADPDLALDPGLEDRLEDALLAAFLVTYAQGFSMLAEASREYEWDLVPNDVARIWRGGCIIRAAMLEPFRSAFEADPDLPTLLLAPEVSDQLSATREALGEVVAAAARAGIPVPALSASLAYLDSMRSARVSANMIQAQRDFFGAHTYERTDREGTFHTEWDETVR</sequence>
<keyword evidence="9 15" id="KW-0311">Gluconate utilization</keyword>
<comment type="subunit">
    <text evidence="4 12">Homodimer.</text>
</comment>
<dbReference type="InterPro" id="IPR013328">
    <property type="entry name" value="6PGD_dom2"/>
</dbReference>
<evidence type="ECO:0000256" key="5">
    <source>
        <dbReference type="ARBA" id="ARBA00013011"/>
    </source>
</evidence>
<feature type="domain" description="6-phosphogluconate dehydrogenase C-terminal" evidence="16">
    <location>
        <begin position="166"/>
        <end position="463"/>
    </location>
</feature>
<feature type="binding site" description="in other chain" evidence="14">
    <location>
        <position position="90"/>
    </location>
    <ligand>
        <name>substrate</name>
        <note>ligand shared between dimeric partners</note>
    </ligand>
</feature>
<dbReference type="OrthoDB" id="9804542at2"/>
<feature type="binding site" description="in other chain" evidence="14">
    <location>
        <begin position="116"/>
        <end position="118"/>
    </location>
    <ligand>
        <name>substrate</name>
        <note>ligand shared between dimeric partners</note>
    </ligand>
</feature>
<feature type="binding site" description="in other chain" evidence="14">
    <location>
        <begin position="173"/>
        <end position="174"/>
    </location>
    <ligand>
        <name>substrate</name>
        <note>ligand shared between dimeric partners</note>
    </ligand>
</feature>
<protein>
    <recommendedName>
        <fullName evidence="6 12">6-phosphogluconate dehydrogenase, decarboxylating</fullName>
        <ecNumber evidence="5 12">1.1.1.44</ecNumber>
    </recommendedName>
</protein>
<dbReference type="GO" id="GO:0004616">
    <property type="term" value="F:phosphogluconate dehydrogenase (decarboxylating) activity"/>
    <property type="evidence" value="ECO:0007669"/>
    <property type="project" value="UniProtKB-EC"/>
</dbReference>
<dbReference type="GO" id="GO:0006098">
    <property type="term" value="P:pentose-phosphate shunt"/>
    <property type="evidence" value="ECO:0007669"/>
    <property type="project" value="UniProtKB-UniPathway"/>
</dbReference>
<dbReference type="NCBIfam" id="NF006765">
    <property type="entry name" value="PRK09287.1"/>
    <property type="match status" value="1"/>
</dbReference>
<dbReference type="FunFam" id="1.20.5.320:FF:000001">
    <property type="entry name" value="6-phosphogluconate dehydrogenase, decarboxylating"/>
    <property type="match status" value="1"/>
</dbReference>
<keyword evidence="18" id="KW-1185">Reference proteome</keyword>
<dbReference type="NCBIfam" id="TIGR00873">
    <property type="entry name" value="gnd"/>
    <property type="match status" value="1"/>
</dbReference>
<dbReference type="PRINTS" id="PR00076">
    <property type="entry name" value="6PGDHDRGNASE"/>
</dbReference>
<gene>
    <name evidence="17" type="ORF">BSZ36_13025</name>
</gene>
<dbReference type="FunCoup" id="A0A259U4E3">
    <property type="interactions" value="440"/>
</dbReference>
<dbReference type="InterPro" id="IPR006183">
    <property type="entry name" value="Pgluconate_DH"/>
</dbReference>
<evidence type="ECO:0000256" key="12">
    <source>
        <dbReference type="PIRNR" id="PIRNR000109"/>
    </source>
</evidence>
<dbReference type="SUPFAM" id="SSF51735">
    <property type="entry name" value="NAD(P)-binding Rossmann-fold domains"/>
    <property type="match status" value="1"/>
</dbReference>
<dbReference type="PANTHER" id="PTHR11811">
    <property type="entry name" value="6-PHOSPHOGLUCONATE DEHYDROGENASE"/>
    <property type="match status" value="1"/>
</dbReference>
<evidence type="ECO:0000256" key="14">
    <source>
        <dbReference type="PIRSR" id="PIRSR000109-2"/>
    </source>
</evidence>
<feature type="active site" description="Proton acceptor" evidence="13">
    <location>
        <position position="170"/>
    </location>
</feature>
<feature type="binding site" evidence="14">
    <location>
        <position position="447"/>
    </location>
    <ligand>
        <name>substrate</name>
        <note>ligand shared between dimeric partners</note>
    </ligand>
</feature>
<dbReference type="InterPro" id="IPR006115">
    <property type="entry name" value="6PGDH_NADP-bd"/>
</dbReference>
<evidence type="ECO:0000256" key="13">
    <source>
        <dbReference type="PIRSR" id="PIRSR000109-1"/>
    </source>
</evidence>
<feature type="binding site" description="in other chain" evidence="14">
    <location>
        <position position="259"/>
    </location>
    <ligand>
        <name>substrate</name>
        <note>ligand shared between dimeric partners</note>
    </ligand>
</feature>
<keyword evidence="10 12" id="KW-0570">Pentose shunt</keyword>
<evidence type="ECO:0000256" key="9">
    <source>
        <dbReference type="ARBA" id="ARBA00023064"/>
    </source>
</evidence>
<feature type="active site" description="Proton donor" evidence="13">
    <location>
        <position position="177"/>
    </location>
</feature>
<dbReference type="Gene3D" id="1.20.5.320">
    <property type="entry name" value="6-Phosphogluconate Dehydrogenase, domain 3"/>
    <property type="match status" value="1"/>
</dbReference>
<dbReference type="EMBL" id="MQWB01000001">
    <property type="protein sequence ID" value="OZC04727.1"/>
    <property type="molecule type" value="Genomic_DNA"/>
</dbReference>
<evidence type="ECO:0000256" key="10">
    <source>
        <dbReference type="ARBA" id="ARBA00023126"/>
    </source>
</evidence>
<dbReference type="SMART" id="SM01350">
    <property type="entry name" value="6PGD"/>
    <property type="match status" value="1"/>
</dbReference>
<accession>A0A259U4E3</accession>
<dbReference type="InterPro" id="IPR006113">
    <property type="entry name" value="6PGDH_Gnd/GntZ"/>
</dbReference>
<evidence type="ECO:0000256" key="15">
    <source>
        <dbReference type="RuleBase" id="RU000485"/>
    </source>
</evidence>
<dbReference type="PIRSF" id="PIRSF000109">
    <property type="entry name" value="6PGD"/>
    <property type="match status" value="1"/>
</dbReference>
<feature type="binding site" evidence="14">
    <location>
        <position position="441"/>
    </location>
    <ligand>
        <name>substrate</name>
        <note>ligand shared between dimeric partners</note>
    </ligand>
</feature>
<evidence type="ECO:0000256" key="4">
    <source>
        <dbReference type="ARBA" id="ARBA00011738"/>
    </source>
</evidence>
<proteinExistence type="inferred from homology"/>
<dbReference type="FunFam" id="1.10.1040.10:FF:000032">
    <property type="entry name" value="6-phosphogluconate dehydrogenase, decarboxylating"/>
    <property type="match status" value="1"/>
</dbReference>
<dbReference type="AlphaFoldDB" id="A0A259U4E3"/>
<evidence type="ECO:0000256" key="11">
    <source>
        <dbReference type="ARBA" id="ARBA00048640"/>
    </source>
</evidence>
<feature type="binding site" description="in other chain" evidence="14">
    <location>
        <position position="178"/>
    </location>
    <ligand>
        <name>substrate</name>
        <note>ligand shared between dimeric partners</note>
    </ligand>
</feature>
<evidence type="ECO:0000256" key="8">
    <source>
        <dbReference type="ARBA" id="ARBA00023002"/>
    </source>
</evidence>
<evidence type="ECO:0000256" key="6">
    <source>
        <dbReference type="ARBA" id="ARBA00018193"/>
    </source>
</evidence>
<evidence type="ECO:0000259" key="16">
    <source>
        <dbReference type="SMART" id="SM01350"/>
    </source>
</evidence>
<evidence type="ECO:0000313" key="18">
    <source>
        <dbReference type="Proteomes" id="UP000216446"/>
    </source>
</evidence>
<dbReference type="Pfam" id="PF00393">
    <property type="entry name" value="6PGD"/>
    <property type="match status" value="1"/>
</dbReference>
<dbReference type="Proteomes" id="UP000216446">
    <property type="component" value="Unassembled WGS sequence"/>
</dbReference>